<comment type="pathway">
    <text evidence="3 10">Glycan biosynthesis; glycogen biosynthesis.</text>
</comment>
<evidence type="ECO:0000256" key="3">
    <source>
        <dbReference type="ARBA" id="ARBA00004964"/>
    </source>
</evidence>
<dbReference type="GO" id="GO:0003844">
    <property type="term" value="F:1,4-alpha-glucan branching enzyme activity"/>
    <property type="evidence" value="ECO:0007669"/>
    <property type="project" value="UniProtKB-UniRule"/>
</dbReference>
<dbReference type="InterPro" id="IPR013783">
    <property type="entry name" value="Ig-like_fold"/>
</dbReference>
<evidence type="ECO:0000256" key="7">
    <source>
        <dbReference type="ARBA" id="ARBA00022679"/>
    </source>
</evidence>
<dbReference type="Gene3D" id="3.20.20.80">
    <property type="entry name" value="Glycosidases"/>
    <property type="match status" value="1"/>
</dbReference>
<evidence type="ECO:0000256" key="1">
    <source>
        <dbReference type="ARBA" id="ARBA00000826"/>
    </source>
</evidence>
<dbReference type="FunFam" id="3.20.20.80:FF:000003">
    <property type="entry name" value="1,4-alpha-glucan branching enzyme GlgB"/>
    <property type="match status" value="1"/>
</dbReference>
<dbReference type="InterPro" id="IPR006407">
    <property type="entry name" value="GlgB"/>
</dbReference>
<dbReference type="SUPFAM" id="SSF81296">
    <property type="entry name" value="E set domains"/>
    <property type="match status" value="2"/>
</dbReference>
<name>A0A5P2HEL8_9BURK</name>
<feature type="active site" description="Nucleophile" evidence="10 11">
    <location>
        <position position="433"/>
    </location>
</feature>
<dbReference type="InterPro" id="IPR006048">
    <property type="entry name" value="A-amylase/branching_C"/>
</dbReference>
<dbReference type="OrthoDB" id="9800174at2"/>
<dbReference type="CDD" id="cd11322">
    <property type="entry name" value="AmyAc_Glg_BE"/>
    <property type="match status" value="1"/>
</dbReference>
<dbReference type="AlphaFoldDB" id="A0A5P2HEL8"/>
<keyword evidence="8 10" id="KW-0320">Glycogen biosynthesis</keyword>
<dbReference type="InterPro" id="IPR013780">
    <property type="entry name" value="Glyco_hydro_b"/>
</dbReference>
<keyword evidence="6 10" id="KW-0328">Glycosyltransferase</keyword>
<evidence type="ECO:0000259" key="12">
    <source>
        <dbReference type="SMART" id="SM00642"/>
    </source>
</evidence>
<evidence type="ECO:0000256" key="5">
    <source>
        <dbReference type="ARBA" id="ARBA00022600"/>
    </source>
</evidence>
<dbReference type="EMBL" id="CP044067">
    <property type="protein sequence ID" value="QET05953.1"/>
    <property type="molecule type" value="Genomic_DNA"/>
</dbReference>
<evidence type="ECO:0000256" key="11">
    <source>
        <dbReference type="PIRSR" id="PIRSR000463-1"/>
    </source>
</evidence>
<dbReference type="GO" id="GO:0005829">
    <property type="term" value="C:cytosol"/>
    <property type="evidence" value="ECO:0007669"/>
    <property type="project" value="TreeGrafter"/>
</dbReference>
<dbReference type="GO" id="GO:0005978">
    <property type="term" value="P:glycogen biosynthetic process"/>
    <property type="evidence" value="ECO:0007669"/>
    <property type="project" value="UniProtKB-UniRule"/>
</dbReference>
<protein>
    <recommendedName>
        <fullName evidence="10">1,4-alpha-glucan branching enzyme GlgB</fullName>
        <ecNumber evidence="10">2.4.1.18</ecNumber>
    </recommendedName>
    <alternativeName>
        <fullName evidence="10">1,4-alpha-D-glucan:1,4-alpha-D-glucan 6-glucosyl-transferase</fullName>
    </alternativeName>
    <alternativeName>
        <fullName evidence="10">Alpha-(1-&gt;4)-glucan branching enzyme</fullName>
    </alternativeName>
    <alternativeName>
        <fullName evidence="10">Glycogen branching enzyme</fullName>
        <shortName evidence="10">BE</shortName>
    </alternativeName>
</protein>
<dbReference type="Gene3D" id="2.60.40.10">
    <property type="entry name" value="Immunoglobulins"/>
    <property type="match status" value="2"/>
</dbReference>
<dbReference type="InterPro" id="IPR037439">
    <property type="entry name" value="Branching_enzy"/>
</dbReference>
<dbReference type="Pfam" id="PF02922">
    <property type="entry name" value="CBM_48"/>
    <property type="match status" value="1"/>
</dbReference>
<dbReference type="SMART" id="SM00642">
    <property type="entry name" value="Aamy"/>
    <property type="match status" value="1"/>
</dbReference>
<comment type="similarity">
    <text evidence="4 10">Belongs to the glycosyl hydrolase 13 family. GlgB subfamily.</text>
</comment>
<evidence type="ECO:0000256" key="9">
    <source>
        <dbReference type="ARBA" id="ARBA00023277"/>
    </source>
</evidence>
<keyword evidence="5 10" id="KW-0321">Glycogen metabolism</keyword>
<reference evidence="13 14" key="1">
    <citation type="submission" date="2019-09" db="EMBL/GenBank/DDBJ databases">
        <title>FDA dAtabase for Regulatory Grade micrObial Sequences (FDA-ARGOS): Supporting development and validation of Infectious Disease Dx tests.</title>
        <authorList>
            <person name="Sciortino C."/>
            <person name="Tallon L."/>
            <person name="Sadzewicz L."/>
            <person name="Vavikolanu K."/>
            <person name="Mehta A."/>
            <person name="Aluvathingal J."/>
            <person name="Nadendla S."/>
            <person name="Nandy P."/>
            <person name="Geyer C."/>
            <person name="Yan Y."/>
            <person name="Sichtig H."/>
        </authorList>
    </citation>
    <scope>NUCLEOTIDE SEQUENCE [LARGE SCALE GENOMIC DNA]</scope>
    <source>
        <strain evidence="13 14">FDAARGOS_664</strain>
    </source>
</reference>
<keyword evidence="7 10" id="KW-0808">Transferase</keyword>
<dbReference type="PANTHER" id="PTHR43651:SF3">
    <property type="entry name" value="1,4-ALPHA-GLUCAN-BRANCHING ENZYME"/>
    <property type="match status" value="1"/>
</dbReference>
<dbReference type="EC" id="2.4.1.18" evidence="10"/>
<dbReference type="InterPro" id="IPR044143">
    <property type="entry name" value="GlgB_N_E_set_prok"/>
</dbReference>
<dbReference type="NCBIfam" id="TIGR01515">
    <property type="entry name" value="branching_enzym"/>
    <property type="match status" value="1"/>
</dbReference>
<dbReference type="Gene3D" id="2.60.40.1180">
    <property type="entry name" value="Golgi alpha-mannosidase II"/>
    <property type="match status" value="1"/>
</dbReference>
<comment type="catalytic activity">
    <reaction evidence="1 10">
        <text>Transfers a segment of a (1-&gt;4)-alpha-D-glucan chain to a primary hydroxy group in a similar glucan chain.</text>
        <dbReference type="EC" id="2.4.1.18"/>
    </reaction>
</comment>
<dbReference type="Pfam" id="PF22019">
    <property type="entry name" value="GlgB_N"/>
    <property type="match status" value="1"/>
</dbReference>
<comment type="function">
    <text evidence="2 10">Catalyzes the formation of the alpha-1,6-glucosidic linkages in glycogen by scission of a 1,4-alpha-linked oligosaccharide from growing alpha-1,4-glucan chains and the subsequent attachment of the oligosaccharide to the alpha-1,6 position.</text>
</comment>
<dbReference type="NCBIfam" id="NF003811">
    <property type="entry name" value="PRK05402.1"/>
    <property type="match status" value="1"/>
</dbReference>
<accession>A0A5P2HEL8</accession>
<dbReference type="InterPro" id="IPR017853">
    <property type="entry name" value="GH"/>
</dbReference>
<sequence length="755" mass="83455">MASHDTAEMDLQPDTPTLPDPVIEALLAGRLADPFGVLGPHRDDHGVVVRALLPGAEGAWLTDADGKPVAEMKRLHGGGVFAGRLPNWGKGEPVSRDYRLRIRWPDGSEQVTADPYAFGLLLGELDLHLINEGRHLELGSCLGAQCMTIDGEVGVRFAVWAPNAQRVSVIADFNGWNASRHPMRVRHGSGVWELFLPSALGAGPGARYKFDLIGADGTALPDKADPLALATEAPPATASVVACAGQSAPPFGWNDGEWMRQRASANPYTAPMSVYELHAMSWQRAANDPERGWEILADRLVPYIRDLGFTHIELLPVTEHPFGGSWGYQPLSLFAPTARLGRPEQFAAFVDRCHQAGIGVILDWVPAHFPTDPHGLARFDGTALYEHEDPREGFHQDWNTLIYNLGRNEVRGFLLAGALHWLERFHIDALRVDAVASMLYRDYSREAGQWIPNRYGGRENLEAVAFLRDLNTVVHERCPGALTIAEESTAWPGVTASVESGGLGFDFKWNMGWMHDTLRYMAHAPIHRPWHHSDMTFGMVYAWSEAFVLPLSHDEVVHGKGSMIGRMPGDDWQRLANLRAYYAFMWTHPGKKLLFMGGEFAQWREWNHDDELDWSLLDQPQHRGVHSLVRDLNRLYRELPALHAMDHHPEGFQWVVGDDHQNSVFAYLRSAGKGSRDVVLVVVNMTPVPRPGYRLGVPFAGAWDECLNSDAGVYGGSNIGNGGRVEAGDTASHGQPASVELTLPPLATLVLRFAG</sequence>
<dbReference type="SUPFAM" id="SSF51445">
    <property type="entry name" value="(Trans)glycosidases"/>
    <property type="match status" value="1"/>
</dbReference>
<dbReference type="NCBIfam" id="NF008967">
    <property type="entry name" value="PRK12313.1"/>
    <property type="match status" value="1"/>
</dbReference>
<dbReference type="FunFam" id="2.60.40.1180:FF:000002">
    <property type="entry name" value="1,4-alpha-glucan branching enzyme GlgB"/>
    <property type="match status" value="1"/>
</dbReference>
<dbReference type="SUPFAM" id="SSF51011">
    <property type="entry name" value="Glycosyl hydrolase domain"/>
    <property type="match status" value="1"/>
</dbReference>
<dbReference type="Pfam" id="PF00128">
    <property type="entry name" value="Alpha-amylase"/>
    <property type="match status" value="1"/>
</dbReference>
<dbReference type="PIRSF" id="PIRSF000463">
    <property type="entry name" value="GlgB"/>
    <property type="match status" value="1"/>
</dbReference>
<evidence type="ECO:0000256" key="8">
    <source>
        <dbReference type="ARBA" id="ARBA00023056"/>
    </source>
</evidence>
<dbReference type="HAMAP" id="MF_00685">
    <property type="entry name" value="GlgB"/>
    <property type="match status" value="1"/>
</dbReference>
<dbReference type="GO" id="GO:0043169">
    <property type="term" value="F:cation binding"/>
    <property type="evidence" value="ECO:0007669"/>
    <property type="project" value="InterPro"/>
</dbReference>
<gene>
    <name evidence="10 13" type="primary">glgB</name>
    <name evidence="13" type="ORF">FOB72_28885</name>
</gene>
<dbReference type="FunFam" id="2.60.40.10:FF:000169">
    <property type="entry name" value="1,4-alpha-glucan branching enzyme GlgB"/>
    <property type="match status" value="1"/>
</dbReference>
<evidence type="ECO:0000256" key="6">
    <source>
        <dbReference type="ARBA" id="ARBA00022676"/>
    </source>
</evidence>
<comment type="subunit">
    <text evidence="10">Monomer.</text>
</comment>
<dbReference type="InterPro" id="IPR004193">
    <property type="entry name" value="Glyco_hydro_13_N"/>
</dbReference>
<dbReference type="InterPro" id="IPR006047">
    <property type="entry name" value="GH13_cat_dom"/>
</dbReference>
<dbReference type="GO" id="GO:0004553">
    <property type="term" value="F:hydrolase activity, hydrolyzing O-glycosyl compounds"/>
    <property type="evidence" value="ECO:0007669"/>
    <property type="project" value="InterPro"/>
</dbReference>
<dbReference type="Pfam" id="PF02806">
    <property type="entry name" value="Alpha-amylase_C"/>
    <property type="match status" value="1"/>
</dbReference>
<dbReference type="PANTHER" id="PTHR43651">
    <property type="entry name" value="1,4-ALPHA-GLUCAN-BRANCHING ENZYME"/>
    <property type="match status" value="1"/>
</dbReference>
<proteinExistence type="inferred from homology"/>
<feature type="domain" description="Glycosyl hydrolase family 13 catalytic" evidence="12">
    <location>
        <begin position="276"/>
        <end position="643"/>
    </location>
</feature>
<evidence type="ECO:0000313" key="13">
    <source>
        <dbReference type="EMBL" id="QET05953.1"/>
    </source>
</evidence>
<dbReference type="InterPro" id="IPR054169">
    <property type="entry name" value="GlgB_N"/>
</dbReference>
<evidence type="ECO:0000256" key="2">
    <source>
        <dbReference type="ARBA" id="ARBA00002953"/>
    </source>
</evidence>
<evidence type="ECO:0000313" key="14">
    <source>
        <dbReference type="Proteomes" id="UP000322822"/>
    </source>
</evidence>
<feature type="active site" description="Proton donor" evidence="10 11">
    <location>
        <position position="486"/>
    </location>
</feature>
<evidence type="ECO:0000256" key="4">
    <source>
        <dbReference type="ARBA" id="ARBA00009000"/>
    </source>
</evidence>
<dbReference type="CDD" id="cd02855">
    <property type="entry name" value="E_set_GBE_prok_N"/>
    <property type="match status" value="1"/>
</dbReference>
<dbReference type="Proteomes" id="UP000322822">
    <property type="component" value="Chromosome 2"/>
</dbReference>
<evidence type="ECO:0000256" key="10">
    <source>
        <dbReference type="HAMAP-Rule" id="MF_00685"/>
    </source>
</evidence>
<dbReference type="UniPathway" id="UPA00164"/>
<keyword evidence="9 10" id="KW-0119">Carbohydrate metabolism</keyword>
<dbReference type="InterPro" id="IPR014756">
    <property type="entry name" value="Ig_E-set"/>
</dbReference>
<organism evidence="13 14">
    <name type="scientific">Cupriavidus pauculus</name>
    <dbReference type="NCBI Taxonomy" id="82633"/>
    <lineage>
        <taxon>Bacteria</taxon>
        <taxon>Pseudomonadati</taxon>
        <taxon>Pseudomonadota</taxon>
        <taxon>Betaproteobacteria</taxon>
        <taxon>Burkholderiales</taxon>
        <taxon>Burkholderiaceae</taxon>
        <taxon>Cupriavidus</taxon>
    </lineage>
</organism>